<dbReference type="PANTHER" id="PTHR32089">
    <property type="entry name" value="METHYL-ACCEPTING CHEMOTAXIS PROTEIN MCPB"/>
    <property type="match status" value="1"/>
</dbReference>
<organism evidence="13 14">
    <name type="scientific">Acetoanaerobium pronyense</name>
    <dbReference type="NCBI Taxonomy" id="1482736"/>
    <lineage>
        <taxon>Bacteria</taxon>
        <taxon>Bacillati</taxon>
        <taxon>Bacillota</taxon>
        <taxon>Clostridia</taxon>
        <taxon>Peptostreptococcales</taxon>
        <taxon>Filifactoraceae</taxon>
        <taxon>Acetoanaerobium</taxon>
    </lineage>
</organism>
<keyword evidence="7 9" id="KW-0807">Transducer</keyword>
<dbReference type="PROSITE" id="PS50885">
    <property type="entry name" value="HAMP"/>
    <property type="match status" value="1"/>
</dbReference>
<keyword evidence="14" id="KW-1185">Reference proteome</keyword>
<dbReference type="Pfam" id="PF02743">
    <property type="entry name" value="dCache_1"/>
    <property type="match status" value="1"/>
</dbReference>
<evidence type="ECO:0000256" key="9">
    <source>
        <dbReference type="PROSITE-ProRule" id="PRU00284"/>
    </source>
</evidence>
<evidence type="ECO:0000259" key="11">
    <source>
        <dbReference type="PROSITE" id="PS50111"/>
    </source>
</evidence>
<dbReference type="Gene3D" id="1.10.287.950">
    <property type="entry name" value="Methyl-accepting chemotaxis protein"/>
    <property type="match status" value="1"/>
</dbReference>
<feature type="transmembrane region" description="Helical" evidence="10">
    <location>
        <begin position="12"/>
        <end position="32"/>
    </location>
</feature>
<evidence type="ECO:0000313" key="14">
    <source>
        <dbReference type="Proteomes" id="UP001314903"/>
    </source>
</evidence>
<keyword evidence="2" id="KW-1003">Cell membrane</keyword>
<evidence type="ECO:0000259" key="12">
    <source>
        <dbReference type="PROSITE" id="PS50885"/>
    </source>
</evidence>
<dbReference type="CDD" id="cd12913">
    <property type="entry name" value="PDC1_MCP_like"/>
    <property type="match status" value="1"/>
</dbReference>
<evidence type="ECO:0000256" key="3">
    <source>
        <dbReference type="ARBA" id="ARBA00022500"/>
    </source>
</evidence>
<dbReference type="PROSITE" id="PS50111">
    <property type="entry name" value="CHEMOTAXIS_TRANSDUC_2"/>
    <property type="match status" value="1"/>
</dbReference>
<keyword evidence="6 10" id="KW-0472">Membrane</keyword>
<evidence type="ECO:0000256" key="10">
    <source>
        <dbReference type="SAM" id="Phobius"/>
    </source>
</evidence>
<name>A0ABS4KIZ6_9FIRM</name>
<comment type="similarity">
    <text evidence="8">Belongs to the methyl-accepting chemotaxis (MCP) protein family.</text>
</comment>
<dbReference type="Gene3D" id="6.10.340.10">
    <property type="match status" value="1"/>
</dbReference>
<dbReference type="Proteomes" id="UP001314903">
    <property type="component" value="Unassembled WGS sequence"/>
</dbReference>
<sequence>MAKGFKSISIGILAFVIPFLVVSILAVSIIGYKYSSDVIETQIESEMSSKINESATHIDSILQKEKIIAQSLAKTIKSSFDNLSEEDYEQLLINYTEMYPETTGMGLWFEPYAVENMEKYAPYVYRDSSGEIIFSDEYTVNDFNIWESEWYVVGSNKDGGWTEAYEDPVTSTPMITVSYPIYNSLENFIGVVTVDIDITSIRSTIENIDLEYRGNAYLIESSGVYLAGARNEEIMSLKIQDDENEAFSNFSTEILEDTQFEVLSYKENDEKYLLFYNQIPETGWIILIKANYADVYANLSNLMILFLIVGLSSIVLVSVANIFFSNRLGKIAKRYTDFSYHISEGNLNYMLDEKDRIRRDEFGGIGRALDKMQLELKKIITGFIDNSKKIDKHSQNLAESSKQMSASAESVALAISDVATNASSQFENLREISNKVLQFGNKIEEMNGSMIHVGSSAENIGSLAKESDEKMNELISSFKSMSLNFESLINKVSSVEDNISQVNEITSLINSISDQTNLLALNAAIEAARAGESGKGFAVVADEIRKLAERSGKASEEINNIIVLVSKDTEDMVNSTKTVSNTMEEQSKNINTSMKSFKEIIQSVDQINPLIKNTTEISKSINQDKDLILNEISRVGEMSENVAASAEEILASSEQTTSMTQELSASAIDLKDLTGKMRESLKFFKV</sequence>
<dbReference type="Pfam" id="PF00015">
    <property type="entry name" value="MCPsignal"/>
    <property type="match status" value="1"/>
</dbReference>
<keyword evidence="5 10" id="KW-1133">Transmembrane helix</keyword>
<dbReference type="PANTHER" id="PTHR32089:SF114">
    <property type="entry name" value="METHYL-ACCEPTING CHEMOTAXIS PROTEIN MCPB"/>
    <property type="match status" value="1"/>
</dbReference>
<feature type="domain" description="Methyl-accepting transducer" evidence="11">
    <location>
        <begin position="400"/>
        <end position="657"/>
    </location>
</feature>
<keyword evidence="3" id="KW-0145">Chemotaxis</keyword>
<protein>
    <submittedName>
        <fullName evidence="13">Methyl-accepting chemotaxis protein</fullName>
    </submittedName>
</protein>
<dbReference type="InterPro" id="IPR004089">
    <property type="entry name" value="MCPsignal_dom"/>
</dbReference>
<gene>
    <name evidence="13" type="ORF">J2Z35_001540</name>
</gene>
<dbReference type="InterPro" id="IPR003660">
    <property type="entry name" value="HAMP_dom"/>
</dbReference>
<dbReference type="InterPro" id="IPR029151">
    <property type="entry name" value="Sensor-like_sf"/>
</dbReference>
<accession>A0ABS4KIZ6</accession>
<evidence type="ECO:0000256" key="2">
    <source>
        <dbReference type="ARBA" id="ARBA00022475"/>
    </source>
</evidence>
<evidence type="ECO:0000256" key="1">
    <source>
        <dbReference type="ARBA" id="ARBA00004651"/>
    </source>
</evidence>
<evidence type="ECO:0000256" key="6">
    <source>
        <dbReference type="ARBA" id="ARBA00023136"/>
    </source>
</evidence>
<evidence type="ECO:0000313" key="13">
    <source>
        <dbReference type="EMBL" id="MBP2027742.1"/>
    </source>
</evidence>
<comment type="caution">
    <text evidence="13">The sequence shown here is derived from an EMBL/GenBank/DDBJ whole genome shotgun (WGS) entry which is preliminary data.</text>
</comment>
<proteinExistence type="inferred from homology"/>
<dbReference type="RefSeq" id="WP_209660805.1">
    <property type="nucleotide sequence ID" value="NZ_JAGGLI010000015.1"/>
</dbReference>
<dbReference type="EMBL" id="JAGGLI010000015">
    <property type="protein sequence ID" value="MBP2027742.1"/>
    <property type="molecule type" value="Genomic_DNA"/>
</dbReference>
<dbReference type="SUPFAM" id="SSF103190">
    <property type="entry name" value="Sensory domain-like"/>
    <property type="match status" value="1"/>
</dbReference>
<evidence type="ECO:0000256" key="8">
    <source>
        <dbReference type="ARBA" id="ARBA00029447"/>
    </source>
</evidence>
<dbReference type="Gene3D" id="3.30.450.20">
    <property type="entry name" value="PAS domain"/>
    <property type="match status" value="1"/>
</dbReference>
<evidence type="ECO:0000256" key="7">
    <source>
        <dbReference type="ARBA" id="ARBA00023224"/>
    </source>
</evidence>
<comment type="subcellular location">
    <subcellularLocation>
        <location evidence="1">Cell membrane</location>
        <topology evidence="1">Multi-pass membrane protein</topology>
    </subcellularLocation>
</comment>
<dbReference type="SMART" id="SM00283">
    <property type="entry name" value="MA"/>
    <property type="match status" value="1"/>
</dbReference>
<dbReference type="InterPro" id="IPR033479">
    <property type="entry name" value="dCache_1"/>
</dbReference>
<evidence type="ECO:0000256" key="5">
    <source>
        <dbReference type="ARBA" id="ARBA00022989"/>
    </source>
</evidence>
<feature type="domain" description="HAMP" evidence="12">
    <location>
        <begin position="326"/>
        <end position="381"/>
    </location>
</feature>
<dbReference type="SUPFAM" id="SSF58104">
    <property type="entry name" value="Methyl-accepting chemotaxis protein (MCP) signaling domain"/>
    <property type="match status" value="1"/>
</dbReference>
<feature type="transmembrane region" description="Helical" evidence="10">
    <location>
        <begin position="302"/>
        <end position="324"/>
    </location>
</feature>
<evidence type="ECO:0000256" key="4">
    <source>
        <dbReference type="ARBA" id="ARBA00022692"/>
    </source>
</evidence>
<reference evidence="13 14" key="1">
    <citation type="submission" date="2021-03" db="EMBL/GenBank/DDBJ databases">
        <title>Genomic Encyclopedia of Type Strains, Phase IV (KMG-IV): sequencing the most valuable type-strain genomes for metagenomic binning, comparative biology and taxonomic classification.</title>
        <authorList>
            <person name="Goeker M."/>
        </authorList>
    </citation>
    <scope>NUCLEOTIDE SEQUENCE [LARGE SCALE GENOMIC DNA]</scope>
    <source>
        <strain evidence="13 14">DSM 27512</strain>
    </source>
</reference>
<keyword evidence="4 10" id="KW-0812">Transmembrane</keyword>